<protein>
    <submittedName>
        <fullName evidence="1">Uncharacterized protein</fullName>
    </submittedName>
</protein>
<accession>A0A081BQA7</accession>
<organism evidence="1">
    <name type="scientific">Candidatus Moduliflexus flocculans</name>
    <dbReference type="NCBI Taxonomy" id="1499966"/>
    <lineage>
        <taxon>Bacteria</taxon>
        <taxon>Candidatus Moduliflexota</taxon>
        <taxon>Candidatus Moduliflexia</taxon>
        <taxon>Candidatus Moduliflexales</taxon>
        <taxon>Candidatus Moduliflexaceae</taxon>
    </lineage>
</organism>
<dbReference type="EMBL" id="DF820458">
    <property type="protein sequence ID" value="GAK52573.1"/>
    <property type="molecule type" value="Genomic_DNA"/>
</dbReference>
<proteinExistence type="predicted"/>
<keyword evidence="2" id="KW-1185">Reference proteome</keyword>
<name>A0A081BQA7_9BACT</name>
<reference evidence="1" key="1">
    <citation type="journal article" date="2015" name="PeerJ">
        <title>First genomic representation of candidate bacterial phylum KSB3 points to enhanced environmental sensing as a trigger of wastewater bulking.</title>
        <authorList>
            <person name="Sekiguchi Y."/>
            <person name="Ohashi A."/>
            <person name="Parks D.H."/>
            <person name="Yamauchi T."/>
            <person name="Tyson G.W."/>
            <person name="Hugenholtz P."/>
        </authorList>
    </citation>
    <scope>NUCLEOTIDE SEQUENCE [LARGE SCALE GENOMIC DNA]</scope>
</reference>
<sequence>MLRISLCQEAERLRGRRLQRDARHAEIVWEKGITPAVDREIGKFNILLTSVHREVAGRFCAHRKMALIIIDKQITRTASIPRGITERVGVSGVGGIVWRKDALGYDELRAEVPQKQVQTFQRPV</sequence>
<evidence type="ECO:0000313" key="2">
    <source>
        <dbReference type="Proteomes" id="UP000030700"/>
    </source>
</evidence>
<evidence type="ECO:0000313" key="1">
    <source>
        <dbReference type="EMBL" id="GAK52573.1"/>
    </source>
</evidence>
<gene>
    <name evidence="1" type="ORF">U14_03825</name>
</gene>
<dbReference type="AlphaFoldDB" id="A0A081BQA7"/>
<dbReference type="Proteomes" id="UP000030700">
    <property type="component" value="Unassembled WGS sequence"/>
</dbReference>
<dbReference type="HOGENOM" id="CLU_1999401_0_0_0"/>